<name>A0A0A9CNK5_ARUDO</name>
<proteinExistence type="predicted"/>
<dbReference type="AlphaFoldDB" id="A0A0A9CNK5"/>
<organism evidence="2">
    <name type="scientific">Arundo donax</name>
    <name type="common">Giant reed</name>
    <name type="synonym">Donax arundinaceus</name>
    <dbReference type="NCBI Taxonomy" id="35708"/>
    <lineage>
        <taxon>Eukaryota</taxon>
        <taxon>Viridiplantae</taxon>
        <taxon>Streptophyta</taxon>
        <taxon>Embryophyta</taxon>
        <taxon>Tracheophyta</taxon>
        <taxon>Spermatophyta</taxon>
        <taxon>Magnoliopsida</taxon>
        <taxon>Liliopsida</taxon>
        <taxon>Poales</taxon>
        <taxon>Poaceae</taxon>
        <taxon>PACMAD clade</taxon>
        <taxon>Arundinoideae</taxon>
        <taxon>Arundineae</taxon>
        <taxon>Arundo</taxon>
    </lineage>
</organism>
<protein>
    <submittedName>
        <fullName evidence="2">Uncharacterized protein</fullName>
    </submittedName>
</protein>
<reference evidence="2" key="1">
    <citation type="submission" date="2014-09" db="EMBL/GenBank/DDBJ databases">
        <authorList>
            <person name="Magalhaes I.L.F."/>
            <person name="Oliveira U."/>
            <person name="Santos F.R."/>
            <person name="Vidigal T.H.D.A."/>
            <person name="Brescovit A.D."/>
            <person name="Santos A.J."/>
        </authorList>
    </citation>
    <scope>NUCLEOTIDE SEQUENCE</scope>
    <source>
        <tissue evidence="2">Shoot tissue taken approximately 20 cm above the soil surface</tissue>
    </source>
</reference>
<evidence type="ECO:0000256" key="1">
    <source>
        <dbReference type="SAM" id="MobiDB-lite"/>
    </source>
</evidence>
<sequence length="24" mass="2893">MHPPTPHTQRYRWSSENKTEHACV</sequence>
<accession>A0A0A9CNK5</accession>
<evidence type="ECO:0000313" key="2">
    <source>
        <dbReference type="EMBL" id="JAD73077.1"/>
    </source>
</evidence>
<feature type="compositionally biased region" description="Basic and acidic residues" evidence="1">
    <location>
        <begin position="13"/>
        <end position="24"/>
    </location>
</feature>
<reference evidence="2" key="2">
    <citation type="journal article" date="2015" name="Data Brief">
        <title>Shoot transcriptome of the giant reed, Arundo donax.</title>
        <authorList>
            <person name="Barrero R.A."/>
            <person name="Guerrero F.D."/>
            <person name="Moolhuijzen P."/>
            <person name="Goolsby J.A."/>
            <person name="Tidwell J."/>
            <person name="Bellgard S.E."/>
            <person name="Bellgard M.I."/>
        </authorList>
    </citation>
    <scope>NUCLEOTIDE SEQUENCE</scope>
    <source>
        <tissue evidence="2">Shoot tissue taken approximately 20 cm above the soil surface</tissue>
    </source>
</reference>
<feature type="region of interest" description="Disordered" evidence="1">
    <location>
        <begin position="1"/>
        <end position="24"/>
    </location>
</feature>
<dbReference type="EMBL" id="GBRH01224818">
    <property type="protein sequence ID" value="JAD73077.1"/>
    <property type="molecule type" value="Transcribed_RNA"/>
</dbReference>